<dbReference type="InterPro" id="IPR012341">
    <property type="entry name" value="6hp_glycosidase-like_sf"/>
</dbReference>
<dbReference type="Gene3D" id="3.40.30.10">
    <property type="entry name" value="Glutaredoxin"/>
    <property type="match status" value="2"/>
</dbReference>
<dbReference type="InterPro" id="IPR008928">
    <property type="entry name" value="6-hairpin_glycosidase_sf"/>
</dbReference>
<feature type="domain" description="Spermatogenesis-associated protein 20-like TRX" evidence="1">
    <location>
        <begin position="34"/>
        <end position="175"/>
    </location>
</feature>
<dbReference type="SUPFAM" id="SSF48208">
    <property type="entry name" value="Six-hairpin glycosidases"/>
    <property type="match status" value="1"/>
</dbReference>
<evidence type="ECO:0000259" key="1">
    <source>
        <dbReference type="Pfam" id="PF03190"/>
    </source>
</evidence>
<feature type="domain" description="Spermatogenesis-associated protein 20-like TRX" evidence="1">
    <location>
        <begin position="176"/>
        <end position="244"/>
    </location>
</feature>
<accession>A0A5N5SXJ2</accession>
<dbReference type="Proteomes" id="UP000326759">
    <property type="component" value="Unassembled WGS sequence"/>
</dbReference>
<evidence type="ECO:0000313" key="2">
    <source>
        <dbReference type="EMBL" id="KAB7498934.1"/>
    </source>
</evidence>
<comment type="caution">
    <text evidence="2">The sequence shown here is derived from an EMBL/GenBank/DDBJ whole genome shotgun (WGS) entry which is preliminary data.</text>
</comment>
<organism evidence="2 3">
    <name type="scientific">Armadillidium nasatum</name>
    <dbReference type="NCBI Taxonomy" id="96803"/>
    <lineage>
        <taxon>Eukaryota</taxon>
        <taxon>Metazoa</taxon>
        <taxon>Ecdysozoa</taxon>
        <taxon>Arthropoda</taxon>
        <taxon>Crustacea</taxon>
        <taxon>Multicrustacea</taxon>
        <taxon>Malacostraca</taxon>
        <taxon>Eumalacostraca</taxon>
        <taxon>Peracarida</taxon>
        <taxon>Isopoda</taxon>
        <taxon>Oniscidea</taxon>
        <taxon>Crinocheta</taxon>
        <taxon>Armadillidiidae</taxon>
        <taxon>Armadillidium</taxon>
    </lineage>
</organism>
<dbReference type="PANTHER" id="PTHR42899">
    <property type="entry name" value="SPERMATOGENESIS-ASSOCIATED PROTEIN 20"/>
    <property type="match status" value="1"/>
</dbReference>
<sequence>MSLSFMGRALSRLSSSYFSFTFVKTMSSEGSKQTNRLGLEKSPYLLQHAYNPVDWYPWGEEAFKAAKEQNKLIFLSVGYSTCHWCHVMERESFENAEIAKLMNENFINIKVDREERPDVDKVYMTFVTAASGHGGWPMSVFLTPELIPVSGGTYFPPSDKYGRPGFSTILNALAQKSTTGSGGWPMSVWLTPELNPIYGGTYFPPYDRYFGRPGFPSVLTSIASQWKSEEENFKDSGKKIMEVLQRTSRLVNTSSSELPTEEVFSKAFSQFSGMYEPVYGGFSTAPKFPQPSNFNFLFSYKALYPDLDDAQKGVDMCIHTLKMMDKGGIHDHISSGFARYSTDKKWHVPHFEKMLYDQGQLVMAYLDAFLCTNDQIFANVVRDIMTYVLRDLSHPLGGFFSAEDADSYPTHTSQKKKEGAFCVWTYQEICNLLSAPVAEESDIKLFQIFSFHYSVAPNGNLDPYQDPHDELKNQNVLIVHGSISETASEFEISEEECKKYLERCREILYEARQERPRPHLDDKMLTAWNGMMLSASARAAAVLNDASYLERALKNVEFLKKYLYQDSCLLRAAYKGDDDQISFNNNEVIFRGPQIKGFSDDYAWVIRGLIHLYNATLDDQWLRWAEELQDKQNELFWDPEGGGYFMALKEDESILLRLKDDHDGAEPSVNSVSAGNLIRLSRTSESYRLRRKCCNYIQNI</sequence>
<protein>
    <submittedName>
        <fullName evidence="2">Spermatogenesis-associated protein 20</fullName>
    </submittedName>
</protein>
<name>A0A5N5SXJ2_9CRUS</name>
<dbReference type="GO" id="GO:0005975">
    <property type="term" value="P:carbohydrate metabolic process"/>
    <property type="evidence" value="ECO:0007669"/>
    <property type="project" value="InterPro"/>
</dbReference>
<dbReference type="PANTHER" id="PTHR42899:SF1">
    <property type="entry name" value="SPERMATOGENESIS-ASSOCIATED PROTEIN 20"/>
    <property type="match status" value="1"/>
</dbReference>
<dbReference type="Pfam" id="PF03190">
    <property type="entry name" value="Thioredox_DsbH"/>
    <property type="match status" value="2"/>
</dbReference>
<dbReference type="InterPro" id="IPR004879">
    <property type="entry name" value="Ssp411-like_TRX"/>
</dbReference>
<dbReference type="InterPro" id="IPR024705">
    <property type="entry name" value="Ssp411"/>
</dbReference>
<dbReference type="OrthoDB" id="1923667at2759"/>
<dbReference type="PIRSF" id="PIRSF006402">
    <property type="entry name" value="UCP006402_thioredoxin"/>
    <property type="match status" value="1"/>
</dbReference>
<gene>
    <name evidence="2" type="primary">SPATA20</name>
    <name evidence="2" type="ORF">Anas_03506</name>
</gene>
<dbReference type="EMBL" id="SEYY01018830">
    <property type="protein sequence ID" value="KAB7498934.1"/>
    <property type="molecule type" value="Genomic_DNA"/>
</dbReference>
<evidence type="ECO:0000313" key="3">
    <source>
        <dbReference type="Proteomes" id="UP000326759"/>
    </source>
</evidence>
<dbReference type="AlphaFoldDB" id="A0A5N5SXJ2"/>
<dbReference type="SUPFAM" id="SSF52833">
    <property type="entry name" value="Thioredoxin-like"/>
    <property type="match status" value="1"/>
</dbReference>
<proteinExistence type="predicted"/>
<dbReference type="InterPro" id="IPR036249">
    <property type="entry name" value="Thioredoxin-like_sf"/>
</dbReference>
<dbReference type="CDD" id="cd02955">
    <property type="entry name" value="SSP411"/>
    <property type="match status" value="1"/>
</dbReference>
<keyword evidence="3" id="KW-1185">Reference proteome</keyword>
<dbReference type="Gene3D" id="1.50.10.10">
    <property type="match status" value="1"/>
</dbReference>
<reference evidence="2 3" key="1">
    <citation type="journal article" date="2019" name="PLoS Biol.">
        <title>Sex chromosomes control vertical transmission of feminizing Wolbachia symbionts in an isopod.</title>
        <authorList>
            <person name="Becking T."/>
            <person name="Chebbi M.A."/>
            <person name="Giraud I."/>
            <person name="Moumen B."/>
            <person name="Laverre T."/>
            <person name="Caubet Y."/>
            <person name="Peccoud J."/>
            <person name="Gilbert C."/>
            <person name="Cordaux R."/>
        </authorList>
    </citation>
    <scope>NUCLEOTIDE SEQUENCE [LARGE SCALE GENOMIC DNA]</scope>
    <source>
        <strain evidence="2">ANa2</strain>
        <tissue evidence="2">Whole body excluding digestive tract and cuticle</tissue>
    </source>
</reference>